<evidence type="ECO:0000256" key="4">
    <source>
        <dbReference type="ARBA" id="ARBA00022475"/>
    </source>
</evidence>
<name>A0A5D8Q8T8_9THEO</name>
<keyword evidence="8 9" id="KW-0472">Membrane</keyword>
<keyword evidence="4 9" id="KW-1003">Cell membrane</keyword>
<evidence type="ECO:0000313" key="10">
    <source>
        <dbReference type="EMBL" id="TZE80902.1"/>
    </source>
</evidence>
<feature type="transmembrane region" description="Helical" evidence="9">
    <location>
        <begin position="290"/>
        <end position="309"/>
    </location>
</feature>
<evidence type="ECO:0000256" key="8">
    <source>
        <dbReference type="ARBA" id="ARBA00023136"/>
    </source>
</evidence>
<comment type="function">
    <text evidence="9">Converts cobyric acid to cobinamide by the addition of aminopropanol on the F carboxylic group.</text>
</comment>
<proteinExistence type="inferred from homology"/>
<dbReference type="PANTHER" id="PTHR34308:SF1">
    <property type="entry name" value="COBALAMIN BIOSYNTHESIS PROTEIN CBIB"/>
    <property type="match status" value="1"/>
</dbReference>
<evidence type="ECO:0000256" key="2">
    <source>
        <dbReference type="ARBA" id="ARBA00004953"/>
    </source>
</evidence>
<dbReference type="InterPro" id="IPR004485">
    <property type="entry name" value="Cobalamin_biosynth_CobD/CbiB"/>
</dbReference>
<evidence type="ECO:0000256" key="9">
    <source>
        <dbReference type="HAMAP-Rule" id="MF_00024"/>
    </source>
</evidence>
<accession>A0A5D8Q8T8</accession>
<gene>
    <name evidence="9 10" type="primary">cobD</name>
    <name evidence="10" type="ORF">FWJ32_11445</name>
</gene>
<evidence type="ECO:0000256" key="7">
    <source>
        <dbReference type="ARBA" id="ARBA00022989"/>
    </source>
</evidence>
<dbReference type="EMBL" id="VTPS01000021">
    <property type="protein sequence ID" value="TZE80902.1"/>
    <property type="molecule type" value="Genomic_DNA"/>
</dbReference>
<comment type="similarity">
    <text evidence="3 9">Belongs to the CobD/CbiB family.</text>
</comment>
<evidence type="ECO:0000256" key="1">
    <source>
        <dbReference type="ARBA" id="ARBA00004651"/>
    </source>
</evidence>
<dbReference type="NCBIfam" id="TIGR00380">
    <property type="entry name" value="cobal_cbiB"/>
    <property type="match status" value="1"/>
</dbReference>
<dbReference type="RefSeq" id="WP_149546094.1">
    <property type="nucleotide sequence ID" value="NZ_VTPS01000021.1"/>
</dbReference>
<feature type="transmembrane region" description="Helical" evidence="9">
    <location>
        <begin position="47"/>
        <end position="68"/>
    </location>
</feature>
<dbReference type="Pfam" id="PF03186">
    <property type="entry name" value="CobD_Cbib"/>
    <property type="match status" value="1"/>
</dbReference>
<reference evidence="10 11" key="1">
    <citation type="submission" date="2019-08" db="EMBL/GenBank/DDBJ databases">
        <title>Calorimonas adulescens gen. nov., sp. nov., an anaerobic thermophilic bacterium from Sakhalin hot spring.</title>
        <authorList>
            <person name="Khomyakova M.A."/>
            <person name="Merkel A.Y."/>
            <person name="Novikov A."/>
            <person name="Bonch-Osmolovskaya E.A."/>
            <person name="Slobodkin A.I."/>
        </authorList>
    </citation>
    <scope>NUCLEOTIDE SEQUENCE [LARGE SCALE GENOMIC DNA]</scope>
    <source>
        <strain evidence="10 11">A05MB</strain>
    </source>
</reference>
<feature type="transmembrane region" description="Helical" evidence="9">
    <location>
        <begin position="154"/>
        <end position="178"/>
    </location>
</feature>
<dbReference type="GO" id="GO:0048472">
    <property type="term" value="F:threonine-phosphate decarboxylase activity"/>
    <property type="evidence" value="ECO:0007669"/>
    <property type="project" value="InterPro"/>
</dbReference>
<evidence type="ECO:0000256" key="3">
    <source>
        <dbReference type="ARBA" id="ARBA00006263"/>
    </source>
</evidence>
<evidence type="ECO:0000256" key="6">
    <source>
        <dbReference type="ARBA" id="ARBA00022692"/>
    </source>
</evidence>
<evidence type="ECO:0000313" key="11">
    <source>
        <dbReference type="Proteomes" id="UP000322976"/>
    </source>
</evidence>
<keyword evidence="7 9" id="KW-1133">Transmembrane helix</keyword>
<sequence>MVDVVIAFVLDFILGDPAFLLHPVRLIGRLINVVEGVLYPVKLPKRLTGLVLLAVTAFTAWIIPYSILKVLSPYRLLYHIVDILMIFFCLSLRDLGNEAMRVYHSLMDNDVVMARKNLSMIVGRDTDCLNENEIIRAAVETVAENIVDGFISPLFYIILFGAPAGLAFKAVSTLDSMVGYKNERYMDFGWASARTDDLLNFLPARLSLFLIPTAALFIGMDFNKSLSVGMRDRLKNPSPNSGHGEACFAGAMGIKLGGLNYYNGVPSKKPIIGGKRQELEREDIRNAVHLAYATGFVTMIIFCGVRYLYAGAWW</sequence>
<comment type="pathway">
    <text evidence="2 9">Cofactor biosynthesis; adenosylcobalamin biosynthesis.</text>
</comment>
<dbReference type="GO" id="GO:0009236">
    <property type="term" value="P:cobalamin biosynthetic process"/>
    <property type="evidence" value="ECO:0007669"/>
    <property type="project" value="UniProtKB-UniRule"/>
</dbReference>
<dbReference type="GO" id="GO:0015420">
    <property type="term" value="F:ABC-type vitamin B12 transporter activity"/>
    <property type="evidence" value="ECO:0007669"/>
    <property type="project" value="UniProtKB-UniRule"/>
</dbReference>
<dbReference type="AlphaFoldDB" id="A0A5D8Q8T8"/>
<organism evidence="10 11">
    <name type="scientific">Calorimonas adulescens</name>
    <dbReference type="NCBI Taxonomy" id="2606906"/>
    <lineage>
        <taxon>Bacteria</taxon>
        <taxon>Bacillati</taxon>
        <taxon>Bacillota</taxon>
        <taxon>Clostridia</taxon>
        <taxon>Thermoanaerobacterales</taxon>
        <taxon>Thermoanaerobacteraceae</taxon>
        <taxon>Calorimonas</taxon>
    </lineage>
</organism>
<evidence type="ECO:0000256" key="5">
    <source>
        <dbReference type="ARBA" id="ARBA00022573"/>
    </source>
</evidence>
<feature type="transmembrane region" description="Helical" evidence="9">
    <location>
        <begin position="74"/>
        <end position="92"/>
    </location>
</feature>
<keyword evidence="6 9" id="KW-0812">Transmembrane</keyword>
<feature type="transmembrane region" description="Helical" evidence="9">
    <location>
        <begin position="6"/>
        <end position="27"/>
    </location>
</feature>
<comment type="caution">
    <text evidence="10">The sequence shown here is derived from an EMBL/GenBank/DDBJ whole genome shotgun (WGS) entry which is preliminary data.</text>
</comment>
<dbReference type="UniPathway" id="UPA00148"/>
<keyword evidence="5 9" id="KW-0169">Cobalamin biosynthesis</keyword>
<dbReference type="HAMAP" id="MF_00024">
    <property type="entry name" value="CobD_CbiB"/>
    <property type="match status" value="1"/>
</dbReference>
<protein>
    <recommendedName>
        <fullName evidence="9">Cobalamin biosynthesis protein CobD</fullName>
    </recommendedName>
</protein>
<dbReference type="Proteomes" id="UP000322976">
    <property type="component" value="Unassembled WGS sequence"/>
</dbReference>
<dbReference type="PANTHER" id="PTHR34308">
    <property type="entry name" value="COBALAMIN BIOSYNTHESIS PROTEIN CBIB"/>
    <property type="match status" value="1"/>
</dbReference>
<dbReference type="GO" id="GO:0005886">
    <property type="term" value="C:plasma membrane"/>
    <property type="evidence" value="ECO:0007669"/>
    <property type="project" value="UniProtKB-SubCell"/>
</dbReference>
<feature type="transmembrane region" description="Helical" evidence="9">
    <location>
        <begin position="198"/>
        <end position="220"/>
    </location>
</feature>
<keyword evidence="11" id="KW-1185">Reference proteome</keyword>
<comment type="subcellular location">
    <subcellularLocation>
        <location evidence="1 9">Cell membrane</location>
        <topology evidence="1 9">Multi-pass membrane protein</topology>
    </subcellularLocation>
</comment>